<gene>
    <name evidence="4" type="primary">DNAJC7</name>
    <name evidence="4" type="ORF">TWF694_009054</name>
</gene>
<feature type="domain" description="J" evidence="2">
    <location>
        <begin position="8"/>
        <end position="78"/>
    </location>
</feature>
<dbReference type="PANTHER" id="PTHR44144:SF1">
    <property type="entry name" value="DNAJ HOMOLOG SUBFAMILY C MEMBER 9"/>
    <property type="match status" value="1"/>
</dbReference>
<proteinExistence type="predicted"/>
<evidence type="ECO:0000313" key="4">
    <source>
        <dbReference type="EMBL" id="KAK6540239.1"/>
    </source>
</evidence>
<dbReference type="GO" id="GO:0031072">
    <property type="term" value="F:heat shock protein binding"/>
    <property type="evidence" value="ECO:0007669"/>
    <property type="project" value="TreeGrafter"/>
</dbReference>
<feature type="compositionally biased region" description="Basic and acidic residues" evidence="1">
    <location>
        <begin position="104"/>
        <end position="196"/>
    </location>
</feature>
<evidence type="ECO:0000259" key="3">
    <source>
        <dbReference type="PROSITE" id="PS50090"/>
    </source>
</evidence>
<dbReference type="SUPFAM" id="SSF46565">
    <property type="entry name" value="Chaperone J-domain"/>
    <property type="match status" value="1"/>
</dbReference>
<evidence type="ECO:0000259" key="2">
    <source>
        <dbReference type="PROSITE" id="PS50076"/>
    </source>
</evidence>
<dbReference type="SUPFAM" id="SSF46689">
    <property type="entry name" value="Homeodomain-like"/>
    <property type="match status" value="1"/>
</dbReference>
<dbReference type="InterPro" id="IPR036869">
    <property type="entry name" value="J_dom_sf"/>
</dbReference>
<reference evidence="4 5" key="1">
    <citation type="submission" date="2019-10" db="EMBL/GenBank/DDBJ databases">
        <authorList>
            <person name="Palmer J.M."/>
        </authorList>
    </citation>
    <scope>NUCLEOTIDE SEQUENCE [LARGE SCALE GENOMIC DNA]</scope>
    <source>
        <strain evidence="4 5">TWF694</strain>
    </source>
</reference>
<protein>
    <submittedName>
        <fullName evidence="4">DnaJ subfamily C member 7</fullName>
    </submittedName>
</protein>
<name>A0AAV9XGH4_9PEZI</name>
<feature type="region of interest" description="Disordered" evidence="1">
    <location>
        <begin position="222"/>
        <end position="306"/>
    </location>
</feature>
<dbReference type="EMBL" id="JAVHJO010000005">
    <property type="protein sequence ID" value="KAK6540239.1"/>
    <property type="molecule type" value="Genomic_DNA"/>
</dbReference>
<feature type="compositionally biased region" description="Low complexity" evidence="1">
    <location>
        <begin position="229"/>
        <end position="282"/>
    </location>
</feature>
<feature type="domain" description="Myb-like" evidence="3">
    <location>
        <begin position="335"/>
        <end position="386"/>
    </location>
</feature>
<organism evidence="4 5">
    <name type="scientific">Orbilia ellipsospora</name>
    <dbReference type="NCBI Taxonomy" id="2528407"/>
    <lineage>
        <taxon>Eukaryota</taxon>
        <taxon>Fungi</taxon>
        <taxon>Dikarya</taxon>
        <taxon>Ascomycota</taxon>
        <taxon>Pezizomycotina</taxon>
        <taxon>Orbiliomycetes</taxon>
        <taxon>Orbiliales</taxon>
        <taxon>Orbiliaceae</taxon>
        <taxon>Orbilia</taxon>
    </lineage>
</organism>
<dbReference type="SMART" id="SM00271">
    <property type="entry name" value="DnaJ"/>
    <property type="match status" value="1"/>
</dbReference>
<keyword evidence="5" id="KW-1185">Reference proteome</keyword>
<comment type="caution">
    <text evidence="4">The sequence shown here is derived from an EMBL/GenBank/DDBJ whole genome shotgun (WGS) entry which is preliminary data.</text>
</comment>
<feature type="region of interest" description="Disordered" evidence="1">
    <location>
        <begin position="104"/>
        <end position="205"/>
    </location>
</feature>
<dbReference type="InterPro" id="IPR009057">
    <property type="entry name" value="Homeodomain-like_sf"/>
</dbReference>
<sequence length="392" mass="46166">MTTPSVVSYYQLLGVQHNADNAVISRAYRQKARECHPDRHPRASEEEKASWTEKTQKLVDARDCLLDPGKRKTYDIRCASMIFLDVNDPANFFRREADARRAEQVAAQERRREEERQRNAARQRESQERARRESEARQRREAEEREERIREQRERERRERERREQERLDRERERAEQERVRSQQEQRERVRREHQPSFDGDSPENWQNFFTVLNFLWRLQNQTSGRRQSTPNSSNTSTPSTPSSSSTRSTPSAPYTPFTEFSSSRSYASSNASTPSSNPFTSRSSTFSGASTANTTPEPSTPPPRFFNWGYTANSQRSYRNTNTYEYPDTFDRLPATSSRRRWSSEEFRALLQLRQDYPFDSWDLIASKLNYRFGNGRNGNATRLKHRTACI</sequence>
<dbReference type="GO" id="GO:0005737">
    <property type="term" value="C:cytoplasm"/>
    <property type="evidence" value="ECO:0007669"/>
    <property type="project" value="TreeGrafter"/>
</dbReference>
<dbReference type="InterPro" id="IPR001005">
    <property type="entry name" value="SANT/Myb"/>
</dbReference>
<dbReference type="AlphaFoldDB" id="A0AAV9XGH4"/>
<dbReference type="Gene3D" id="1.10.287.110">
    <property type="entry name" value="DnaJ domain"/>
    <property type="match status" value="1"/>
</dbReference>
<dbReference type="InterPro" id="IPR001623">
    <property type="entry name" value="DnaJ_domain"/>
</dbReference>
<dbReference type="Pfam" id="PF00226">
    <property type="entry name" value="DnaJ"/>
    <property type="match status" value="1"/>
</dbReference>
<dbReference type="GO" id="GO:0005634">
    <property type="term" value="C:nucleus"/>
    <property type="evidence" value="ECO:0007669"/>
    <property type="project" value="TreeGrafter"/>
</dbReference>
<evidence type="ECO:0000256" key="1">
    <source>
        <dbReference type="SAM" id="MobiDB-lite"/>
    </source>
</evidence>
<feature type="region of interest" description="Disordered" evidence="1">
    <location>
        <begin position="33"/>
        <end position="54"/>
    </location>
</feature>
<feature type="compositionally biased region" description="Polar residues" evidence="1">
    <location>
        <begin position="283"/>
        <end position="298"/>
    </location>
</feature>
<dbReference type="PANTHER" id="PTHR44144">
    <property type="entry name" value="DNAJ HOMOLOG SUBFAMILY C MEMBER 9"/>
    <property type="match status" value="1"/>
</dbReference>
<accession>A0AAV9XGH4</accession>
<dbReference type="PRINTS" id="PR00625">
    <property type="entry name" value="JDOMAIN"/>
</dbReference>
<dbReference type="CDD" id="cd06257">
    <property type="entry name" value="DnaJ"/>
    <property type="match status" value="1"/>
</dbReference>
<dbReference type="InterPro" id="IPR052594">
    <property type="entry name" value="J_domain-containing_protein"/>
</dbReference>
<dbReference type="CDD" id="cd00167">
    <property type="entry name" value="SANT"/>
    <property type="match status" value="1"/>
</dbReference>
<evidence type="ECO:0000313" key="5">
    <source>
        <dbReference type="Proteomes" id="UP001365542"/>
    </source>
</evidence>
<dbReference type="PROSITE" id="PS50090">
    <property type="entry name" value="MYB_LIKE"/>
    <property type="match status" value="1"/>
</dbReference>
<dbReference type="PROSITE" id="PS50076">
    <property type="entry name" value="DNAJ_2"/>
    <property type="match status" value="1"/>
</dbReference>
<dbReference type="Proteomes" id="UP001365542">
    <property type="component" value="Unassembled WGS sequence"/>
</dbReference>